<dbReference type="Pfam" id="PF00005">
    <property type="entry name" value="ABC_tran"/>
    <property type="match status" value="2"/>
</dbReference>
<dbReference type="PROSITE" id="PS50893">
    <property type="entry name" value="ABC_TRANSPORTER_2"/>
    <property type="match status" value="2"/>
</dbReference>
<reference evidence="12" key="1">
    <citation type="submission" date="2022-01" db="EMBL/GenBank/DDBJ databases">
        <authorList>
            <person name="King R."/>
        </authorList>
    </citation>
    <scope>NUCLEOTIDE SEQUENCE</scope>
</reference>
<feature type="transmembrane region" description="Helical" evidence="9">
    <location>
        <begin position="317"/>
        <end position="341"/>
    </location>
</feature>
<dbReference type="GO" id="GO:0016887">
    <property type="term" value="F:ATP hydrolysis activity"/>
    <property type="evidence" value="ECO:0007669"/>
    <property type="project" value="InterPro"/>
</dbReference>
<dbReference type="FunFam" id="3.40.50.300:FF:000163">
    <property type="entry name" value="Multidrug resistance-associated protein member 4"/>
    <property type="match status" value="1"/>
</dbReference>
<dbReference type="SMART" id="SM00382">
    <property type="entry name" value="AAA"/>
    <property type="match status" value="2"/>
</dbReference>
<dbReference type="PROSITE" id="PS50929">
    <property type="entry name" value="ABC_TM1F"/>
    <property type="match status" value="2"/>
</dbReference>
<feature type="domain" description="ABC transporter" evidence="10">
    <location>
        <begin position="1045"/>
        <end position="1269"/>
    </location>
</feature>
<keyword evidence="7 9" id="KW-1133">Transmembrane helix</keyword>
<evidence type="ECO:0000259" key="10">
    <source>
        <dbReference type="PROSITE" id="PS50893"/>
    </source>
</evidence>
<dbReference type="Pfam" id="PF00664">
    <property type="entry name" value="ABC_membrane"/>
    <property type="match status" value="2"/>
</dbReference>
<dbReference type="InterPro" id="IPR011527">
    <property type="entry name" value="ABC1_TM_dom"/>
</dbReference>
<dbReference type="PANTHER" id="PTHR24223">
    <property type="entry name" value="ATP-BINDING CASSETTE SUB-FAMILY C"/>
    <property type="match status" value="1"/>
</dbReference>
<dbReference type="InterPro" id="IPR036640">
    <property type="entry name" value="ABC1_TM_sf"/>
</dbReference>
<dbReference type="GO" id="GO:0140359">
    <property type="term" value="F:ABC-type transporter activity"/>
    <property type="evidence" value="ECO:0007669"/>
    <property type="project" value="InterPro"/>
</dbReference>
<evidence type="ECO:0000256" key="2">
    <source>
        <dbReference type="ARBA" id="ARBA00022448"/>
    </source>
</evidence>
<feature type="domain" description="ABC transmembrane type-1" evidence="11">
    <location>
        <begin position="154"/>
        <end position="351"/>
    </location>
</feature>
<name>A0A9P0CBF2_9CUCU</name>
<dbReference type="OrthoDB" id="6500128at2759"/>
<feature type="transmembrane region" description="Helical" evidence="9">
    <location>
        <begin position="952"/>
        <end position="974"/>
    </location>
</feature>
<evidence type="ECO:0000256" key="1">
    <source>
        <dbReference type="ARBA" id="ARBA00004141"/>
    </source>
</evidence>
<feature type="transmembrane region" description="Helical" evidence="9">
    <location>
        <begin position="210"/>
        <end position="229"/>
    </location>
</feature>
<keyword evidence="3 9" id="KW-0812">Transmembrane</keyword>
<dbReference type="Proteomes" id="UP001153636">
    <property type="component" value="Chromosome 10"/>
</dbReference>
<dbReference type="FunFam" id="3.40.50.300:FF:000973">
    <property type="entry name" value="Multidrug resistance-associated protein 4"/>
    <property type="match status" value="1"/>
</dbReference>
<feature type="transmembrane region" description="Helical" evidence="9">
    <location>
        <begin position="133"/>
        <end position="151"/>
    </location>
</feature>
<dbReference type="InterPro" id="IPR017871">
    <property type="entry name" value="ABC_transporter-like_CS"/>
</dbReference>
<dbReference type="PANTHER" id="PTHR24223:SF448">
    <property type="entry name" value="FI20146P1-RELATED"/>
    <property type="match status" value="1"/>
</dbReference>
<evidence type="ECO:0008006" key="14">
    <source>
        <dbReference type="Google" id="ProtNLM"/>
    </source>
</evidence>
<keyword evidence="4" id="KW-0677">Repeat</keyword>
<evidence type="ECO:0000256" key="7">
    <source>
        <dbReference type="ARBA" id="ARBA00022989"/>
    </source>
</evidence>
<dbReference type="InterPro" id="IPR027417">
    <property type="entry name" value="P-loop_NTPase"/>
</dbReference>
<keyword evidence="13" id="KW-1185">Reference proteome</keyword>
<dbReference type="SUPFAM" id="SSF90123">
    <property type="entry name" value="ABC transporter transmembrane region"/>
    <property type="match status" value="2"/>
</dbReference>
<feature type="transmembrane region" description="Helical" evidence="9">
    <location>
        <begin position="235"/>
        <end position="257"/>
    </location>
</feature>
<dbReference type="InterPro" id="IPR050173">
    <property type="entry name" value="ABC_transporter_C-like"/>
</dbReference>
<dbReference type="CDD" id="cd18579">
    <property type="entry name" value="ABC_6TM_ABCC_D1"/>
    <property type="match status" value="1"/>
</dbReference>
<dbReference type="AlphaFoldDB" id="A0A9P0CBF2"/>
<keyword evidence="6" id="KW-0067">ATP-binding</keyword>
<keyword evidence="8 9" id="KW-0472">Membrane</keyword>
<feature type="domain" description="ABC transporter" evidence="10">
    <location>
        <begin position="407"/>
        <end position="626"/>
    </location>
</feature>
<feature type="transmembrane region" description="Helical" evidence="9">
    <location>
        <begin position="80"/>
        <end position="101"/>
    </location>
</feature>
<accession>A0A9P0CBF2</accession>
<dbReference type="Gene3D" id="1.20.1560.10">
    <property type="entry name" value="ABC transporter type 1, transmembrane domain"/>
    <property type="match status" value="2"/>
</dbReference>
<evidence type="ECO:0000256" key="6">
    <source>
        <dbReference type="ARBA" id="ARBA00022840"/>
    </source>
</evidence>
<dbReference type="InterPro" id="IPR044746">
    <property type="entry name" value="ABCC_6TM_D1"/>
</dbReference>
<feature type="transmembrane region" description="Helical" evidence="9">
    <location>
        <begin position="840"/>
        <end position="863"/>
    </location>
</feature>
<dbReference type="InterPro" id="IPR003593">
    <property type="entry name" value="AAA+_ATPase"/>
</dbReference>
<evidence type="ECO:0000313" key="12">
    <source>
        <dbReference type="EMBL" id="CAH1100452.1"/>
    </source>
</evidence>
<feature type="non-terminal residue" evidence="12">
    <location>
        <position position="1269"/>
    </location>
</feature>
<evidence type="ECO:0000313" key="13">
    <source>
        <dbReference type="Proteomes" id="UP001153636"/>
    </source>
</evidence>
<feature type="transmembrane region" description="Helical" evidence="9">
    <location>
        <begin position="869"/>
        <end position="887"/>
    </location>
</feature>
<dbReference type="PROSITE" id="PS00211">
    <property type="entry name" value="ABC_TRANSPORTER_1"/>
    <property type="match status" value="1"/>
</dbReference>
<dbReference type="InterPro" id="IPR003439">
    <property type="entry name" value="ABC_transporter-like_ATP-bd"/>
</dbReference>
<evidence type="ECO:0000256" key="8">
    <source>
        <dbReference type="ARBA" id="ARBA00023136"/>
    </source>
</evidence>
<protein>
    <recommendedName>
        <fullName evidence="14">Multidrug resistance-associated protein lethal(2)03659</fullName>
    </recommendedName>
</protein>
<dbReference type="InterPro" id="IPR044726">
    <property type="entry name" value="ABCC_6TM_D2"/>
</dbReference>
<dbReference type="CDD" id="cd18580">
    <property type="entry name" value="ABC_6TM_ABCC_D2"/>
    <property type="match status" value="1"/>
</dbReference>
<evidence type="ECO:0000256" key="3">
    <source>
        <dbReference type="ARBA" id="ARBA00022692"/>
    </source>
</evidence>
<dbReference type="FunFam" id="1.20.1560.10:FF:000006">
    <property type="entry name" value="ATP-binding cassette, sub-family C (CFTR/MRP), member 9"/>
    <property type="match status" value="1"/>
</dbReference>
<feature type="transmembrane region" description="Helical" evidence="9">
    <location>
        <begin position="679"/>
        <end position="699"/>
    </location>
</feature>
<dbReference type="CDD" id="cd03244">
    <property type="entry name" value="ABCC_MRP_domain2"/>
    <property type="match status" value="1"/>
</dbReference>
<organism evidence="12 13">
    <name type="scientific">Psylliodes chrysocephalus</name>
    <dbReference type="NCBI Taxonomy" id="3402493"/>
    <lineage>
        <taxon>Eukaryota</taxon>
        <taxon>Metazoa</taxon>
        <taxon>Ecdysozoa</taxon>
        <taxon>Arthropoda</taxon>
        <taxon>Hexapoda</taxon>
        <taxon>Insecta</taxon>
        <taxon>Pterygota</taxon>
        <taxon>Neoptera</taxon>
        <taxon>Endopterygota</taxon>
        <taxon>Coleoptera</taxon>
        <taxon>Polyphaga</taxon>
        <taxon>Cucujiformia</taxon>
        <taxon>Chrysomeloidea</taxon>
        <taxon>Chrysomelidae</taxon>
        <taxon>Galerucinae</taxon>
        <taxon>Alticini</taxon>
        <taxon>Psylliodes</taxon>
    </lineage>
</organism>
<dbReference type="GO" id="GO:0005524">
    <property type="term" value="F:ATP binding"/>
    <property type="evidence" value="ECO:0007669"/>
    <property type="project" value="UniProtKB-KW"/>
</dbReference>
<dbReference type="GO" id="GO:0016020">
    <property type="term" value="C:membrane"/>
    <property type="evidence" value="ECO:0007669"/>
    <property type="project" value="UniProtKB-SubCell"/>
</dbReference>
<feature type="domain" description="ABC transmembrane type-1" evidence="11">
    <location>
        <begin position="772"/>
        <end position="1010"/>
    </location>
</feature>
<evidence type="ECO:0000256" key="5">
    <source>
        <dbReference type="ARBA" id="ARBA00022741"/>
    </source>
</evidence>
<sequence length="1269" mass="144341">MDHSEKVRRQIHPRQSANIFSVIFFGYTGPLFVRGFKKELEDDDLYDVIGKCSSKKCADRLEHAYFSNVKIKEPGKKISILRLIWNLYGLKYAALGLFHMIGKLLVSTLEPEAVSQLVGYFKPGQTRMTIYDALYFSAMIIGLKAFHTIYFQNYVIYLNELALQIKASFCSVIYRKALRLTPSALADTSLGNIVTVITKDVAQFDHSLNIFNDIWISIIQTILICYLIYKRVGVSSIVGVLILLAVIPVQGYTSKIIRSFRLKMAKKTDERLQRMQETLSTIKTIKMYTWENVFADKIGESRFNEMKIMMRGAYSKVALMISSNLVASFAFYAIIMIYISIYNDMSAEDVFYVMKIFSNLKHTIAISFSMGFTRLGELSASLKRINHILQLEELPGYIDKPDDEPKIDLRNVSLKLNNKNILKNINLKLEVGLNVITGQLGCGKSSLIKVILRDYPLDGGEIRTRGRKSYASQDPWLFPSSIKQNILFGEKYDYKRYTSVVHACALDYDFSVLENGDETIVADRGMNFSKGQQARINLARSIYKDADIYLIDDALTALDPKVQVHIFKHCIKGLLKNKCVILVTHNAKHIKLADNLVILQDGSVTFEGKQQNISEDILDSFESLPLQKNDEKEKENQEESNEKEKLLIVKPEIHRKQVYHENKKSGNVDYHLYLKYIKYSGGFLIGISLVILYIGATFFESTMQKTMSNWINQKSNITYVKEKYIQNKTIDLEQFNLENTTTIFLNETFNVSSDIIQEIGRLEMQAAKTMNLYTMSIIGYAVAEFIRHYLVLKMGIAASINIHKKMVKRALHAMMTFFDSFFIGNILNRFSQDLNIVDEHLIFVITTFIGILFHLAGVVGLMASVNWKFIIPAVGLALFSILVRTVYIKTSRSLKRLEAATRSPIIGHLNSTMEGLTTIRAYKAQDILKDEFDNHQDLYSSALYTSICIRGAFGFIMEISSLFFFITVVARFLFFETGINAGDAGLTLTQAGMLTMSIQYALITWSELENTMTSFERVMEYTTIENENKTGLEVADWPNRGEIIFKHISLKYSNSHGNILSDVSFEVKPGNKIGIVGRTGAGKSTIISTLFRLYNYEGQIFIDGTELKTLALDFLRKNISIIPQDPIMFSGTIRSNIDPYVEFVDEEIWKALHKVHLDSSIPSLDTDVTELNFSTGQRQLICLSRAIIRKNKIVVLDEATANMDPESEQIALKIIEDNFSSCTQFIIAHRLDSILDCDKILALDRGRVMEFDTPLNLLKNENGYFTGML</sequence>
<gene>
    <name evidence="12" type="ORF">PSYICH_LOCUS2285</name>
</gene>
<evidence type="ECO:0000256" key="9">
    <source>
        <dbReference type="SAM" id="Phobius"/>
    </source>
</evidence>
<dbReference type="SUPFAM" id="SSF52540">
    <property type="entry name" value="P-loop containing nucleoside triphosphate hydrolases"/>
    <property type="match status" value="2"/>
</dbReference>
<evidence type="ECO:0000256" key="4">
    <source>
        <dbReference type="ARBA" id="ARBA00022737"/>
    </source>
</evidence>
<comment type="subcellular location">
    <subcellularLocation>
        <location evidence="1">Membrane</location>
        <topology evidence="1">Multi-pass membrane protein</topology>
    </subcellularLocation>
</comment>
<feature type="transmembrane region" description="Helical" evidence="9">
    <location>
        <begin position="770"/>
        <end position="790"/>
    </location>
</feature>
<proteinExistence type="predicted"/>
<keyword evidence="5" id="KW-0547">Nucleotide-binding</keyword>
<evidence type="ECO:0000259" key="11">
    <source>
        <dbReference type="PROSITE" id="PS50929"/>
    </source>
</evidence>
<feature type="transmembrane region" description="Helical" evidence="9">
    <location>
        <begin position="810"/>
        <end position="828"/>
    </location>
</feature>
<dbReference type="Gene3D" id="3.40.50.300">
    <property type="entry name" value="P-loop containing nucleotide triphosphate hydrolases"/>
    <property type="match status" value="2"/>
</dbReference>
<dbReference type="EMBL" id="OV651822">
    <property type="protein sequence ID" value="CAH1100452.1"/>
    <property type="molecule type" value="Genomic_DNA"/>
</dbReference>
<keyword evidence="2" id="KW-0813">Transport</keyword>